<dbReference type="Pfam" id="PF00588">
    <property type="entry name" value="SpoU_methylase"/>
    <property type="match status" value="1"/>
</dbReference>
<dbReference type="PANTHER" id="PTHR12029:SF11">
    <property type="entry name" value="METHYLTRANSFERASE TARBP1-RELATED"/>
    <property type="match status" value="1"/>
</dbReference>
<organism evidence="5 6">
    <name type="scientific">Coniosporium apollinis</name>
    <dbReference type="NCBI Taxonomy" id="61459"/>
    <lineage>
        <taxon>Eukaryota</taxon>
        <taxon>Fungi</taxon>
        <taxon>Dikarya</taxon>
        <taxon>Ascomycota</taxon>
        <taxon>Pezizomycotina</taxon>
        <taxon>Dothideomycetes</taxon>
        <taxon>Dothideomycetes incertae sedis</taxon>
        <taxon>Coniosporium</taxon>
    </lineage>
</organism>
<sequence length="1070" mass="119701">MFKNDEYWKLLQNGLRIGYSEQRKYCLSILKSSVQMLNGDVDVPHMTFQIQMKTHCVLHFDKYITVFETIVLGRYMNQVEECLPDLRVLCSSTSRVHPTWMKTLLEAAFQPNIQDGIRKFVGNWLMDLLSPHQNPDRLTQEGGHRLLITLITQTSPKENIITQSLLPWATQGSLSTSSIRSTQDNRTVYCEHGEKLSSFIGGILRRCPDNTLRSLHLRILLTWLHDTSSDGRLFPHAIAYIIDGLVRGAGLQEPIRCLVEGAPFEAAISGIEPYDLELMVKTATRAGLPEVVRDYLIVLCLHIQSLLERTSPGSSMEGFTYTTTLAKYPWLLYPVTTEGPTSLELEDWLLHAAAEARDSQDSVSRDNDSEEQDRMDIDFGPTDVSLSAFINTLVLTNYELLHGNGLNTGCRYLLRLLNHSDPDTVPSNILLQALEAIWSEVERQDYPKQSLMEISNVFFHPTSIKLSGAAPDLAALLASTLAILQQLSDGRIYVFSPLAKALGNAYRKAPEVTRLLPLEDFIVQLANHPPSPKLEFLLDSSIAEKLEQIAPHRTYSFYYGRHQSYGYACIFDVLNRLRDTDYAVGKRIFDRLLEPWANQRMPISIVSKWKKTTQLQTMLLLLETCMSASTPDELSTYLRFLLTILSIEPLPRYRFLLEWIIARIHVQHADRRPDLLTLLSTKDHSNPKYLASVMKLAVMIARLADSPESFALKLMTQLIPLSASPKIIIRHEAQWSFPPLWDHAASQGWTSIMENPAFAALNESIRSHEKYTAPPPGRSLEWLDPVEDHSLATLFQGGYLQMEPSEGEIVRVEDFEEIWAEEEGAGYGEEGEQALPPPRMPLGRRKPQLPSIPTAASEAETQETTTQPPDLPSAAPAATSTPLQTKPHALPLLSLTPSPSTDPLDPSSRPTPLIILASLITNPHNLGGLSRVSEIFGAASLYLRTTDVLTHRDFLAVSVSSHLHIPIHSLAPTPPFMLPFLRERKKEGYTVVGIEQTDASVVLGAPGTKLPRKAVLVLGSEREGIPGWLLSEMDLCVEVRQVGRTRSLNVQTAAGCVLFEWWRVHGVGGG</sequence>
<evidence type="ECO:0000256" key="1">
    <source>
        <dbReference type="ARBA" id="ARBA00022603"/>
    </source>
</evidence>
<feature type="domain" description="tRNA/rRNA methyltransferase SpoU type" evidence="4">
    <location>
        <begin position="913"/>
        <end position="1059"/>
    </location>
</feature>
<feature type="compositionally biased region" description="Acidic residues" evidence="3">
    <location>
        <begin position="823"/>
        <end position="832"/>
    </location>
</feature>
<keyword evidence="2" id="KW-0808">Transferase</keyword>
<proteinExistence type="predicted"/>
<comment type="caution">
    <text evidence="5">The sequence shown here is derived from an EMBL/GenBank/DDBJ whole genome shotgun (WGS) entry which is preliminary data.</text>
</comment>
<accession>A0ABQ9NNC2</accession>
<feature type="compositionally biased region" description="Low complexity" evidence="3">
    <location>
        <begin position="890"/>
        <end position="908"/>
    </location>
</feature>
<gene>
    <name evidence="5" type="ORF">H2201_006754</name>
</gene>
<dbReference type="EMBL" id="JAPDRL010000062">
    <property type="protein sequence ID" value="KAJ9660862.1"/>
    <property type="molecule type" value="Genomic_DNA"/>
</dbReference>
<dbReference type="InterPro" id="IPR016024">
    <property type="entry name" value="ARM-type_fold"/>
</dbReference>
<evidence type="ECO:0000313" key="5">
    <source>
        <dbReference type="EMBL" id="KAJ9660862.1"/>
    </source>
</evidence>
<dbReference type="PANTHER" id="PTHR12029">
    <property type="entry name" value="RNA METHYLTRANSFERASE"/>
    <property type="match status" value="1"/>
</dbReference>
<dbReference type="CDD" id="cd18091">
    <property type="entry name" value="SpoU-like_TRM3-like"/>
    <property type="match status" value="1"/>
</dbReference>
<feature type="region of interest" description="Disordered" evidence="3">
    <location>
        <begin position="889"/>
        <end position="908"/>
    </location>
</feature>
<dbReference type="InterPro" id="IPR001537">
    <property type="entry name" value="SpoU_MeTrfase"/>
</dbReference>
<dbReference type="SUPFAM" id="SSF48371">
    <property type="entry name" value="ARM repeat"/>
    <property type="match status" value="1"/>
</dbReference>
<evidence type="ECO:0000256" key="2">
    <source>
        <dbReference type="ARBA" id="ARBA00022679"/>
    </source>
</evidence>
<feature type="compositionally biased region" description="Low complexity" evidence="3">
    <location>
        <begin position="853"/>
        <end position="883"/>
    </location>
</feature>
<dbReference type="SUPFAM" id="SSF75217">
    <property type="entry name" value="alpha/beta knot"/>
    <property type="match status" value="1"/>
</dbReference>
<evidence type="ECO:0000313" key="6">
    <source>
        <dbReference type="Proteomes" id="UP001172684"/>
    </source>
</evidence>
<dbReference type="InterPro" id="IPR029028">
    <property type="entry name" value="Alpha/beta_knot_MTases"/>
</dbReference>
<dbReference type="InterPro" id="IPR044748">
    <property type="entry name" value="Trm3/TARBP1_C"/>
</dbReference>
<reference evidence="5" key="1">
    <citation type="submission" date="2022-10" db="EMBL/GenBank/DDBJ databases">
        <title>Culturing micro-colonial fungi from biological soil crusts in the Mojave desert and describing Neophaeococcomyces mojavensis, and introducing the new genera and species Taxawa tesnikishii.</title>
        <authorList>
            <person name="Kurbessoian T."/>
            <person name="Stajich J.E."/>
        </authorList>
    </citation>
    <scope>NUCLEOTIDE SEQUENCE</scope>
    <source>
        <strain evidence="5">TK_1</strain>
    </source>
</reference>
<evidence type="ECO:0000259" key="4">
    <source>
        <dbReference type="Pfam" id="PF00588"/>
    </source>
</evidence>
<evidence type="ECO:0000256" key="3">
    <source>
        <dbReference type="SAM" id="MobiDB-lite"/>
    </source>
</evidence>
<dbReference type="Proteomes" id="UP001172684">
    <property type="component" value="Unassembled WGS sequence"/>
</dbReference>
<protein>
    <recommendedName>
        <fullName evidence="4">tRNA/rRNA methyltransferase SpoU type domain-containing protein</fullName>
    </recommendedName>
</protein>
<keyword evidence="1" id="KW-0489">Methyltransferase</keyword>
<dbReference type="InterPro" id="IPR029026">
    <property type="entry name" value="tRNA_m1G_MTases_N"/>
</dbReference>
<keyword evidence="6" id="KW-1185">Reference proteome</keyword>
<name>A0ABQ9NNC2_9PEZI</name>
<feature type="region of interest" description="Disordered" evidence="3">
    <location>
        <begin position="823"/>
        <end position="884"/>
    </location>
</feature>
<dbReference type="Gene3D" id="3.40.1280.10">
    <property type="match status" value="1"/>
</dbReference>
<dbReference type="InterPro" id="IPR045330">
    <property type="entry name" value="TRM3/TARBP1"/>
</dbReference>